<protein>
    <submittedName>
        <fullName evidence="1">Uncharacterized protein</fullName>
    </submittedName>
</protein>
<accession>A0A834PBH8</accession>
<keyword evidence="2" id="KW-1185">Reference proteome</keyword>
<dbReference type="Proteomes" id="UP000600918">
    <property type="component" value="Unassembled WGS sequence"/>
</dbReference>
<gene>
    <name evidence="1" type="ORF">H0235_003238</name>
</gene>
<evidence type="ECO:0000313" key="1">
    <source>
        <dbReference type="EMBL" id="KAF7435047.1"/>
    </source>
</evidence>
<comment type="caution">
    <text evidence="1">The sequence shown here is derived from an EMBL/GenBank/DDBJ whole genome shotgun (WGS) entry which is preliminary data.</text>
</comment>
<proteinExistence type="predicted"/>
<reference evidence="1" key="1">
    <citation type="journal article" date="2020" name="G3 (Bethesda)">
        <title>High-Quality Assemblies for Three Invasive Social Wasps from the &lt;i&gt;Vespula&lt;/i&gt; Genus.</title>
        <authorList>
            <person name="Harrop T.W.R."/>
            <person name="Guhlin J."/>
            <person name="McLaughlin G.M."/>
            <person name="Permina E."/>
            <person name="Stockwell P."/>
            <person name="Gilligan J."/>
            <person name="Le Lec M.F."/>
            <person name="Gruber M.A.M."/>
            <person name="Quinn O."/>
            <person name="Lovegrove M."/>
            <person name="Duncan E.J."/>
            <person name="Remnant E.J."/>
            <person name="Van Eeckhoven J."/>
            <person name="Graham B."/>
            <person name="Knapp R.A."/>
            <person name="Langford K.W."/>
            <person name="Kronenberg Z."/>
            <person name="Press M.O."/>
            <person name="Eacker S.M."/>
            <person name="Wilson-Rankin E.E."/>
            <person name="Purcell J."/>
            <person name="Lester P.J."/>
            <person name="Dearden P.K."/>
        </authorList>
    </citation>
    <scope>NUCLEOTIDE SEQUENCE</scope>
    <source>
        <strain evidence="1">Volc-1</strain>
    </source>
</reference>
<name>A0A834PBH8_VESPE</name>
<dbReference type="AlphaFoldDB" id="A0A834PBH8"/>
<dbReference type="EMBL" id="JACSDY010000002">
    <property type="protein sequence ID" value="KAF7435047.1"/>
    <property type="molecule type" value="Genomic_DNA"/>
</dbReference>
<organism evidence="1 2">
    <name type="scientific">Vespula pensylvanica</name>
    <name type="common">Western yellow jacket</name>
    <name type="synonym">Wasp</name>
    <dbReference type="NCBI Taxonomy" id="30213"/>
    <lineage>
        <taxon>Eukaryota</taxon>
        <taxon>Metazoa</taxon>
        <taxon>Ecdysozoa</taxon>
        <taxon>Arthropoda</taxon>
        <taxon>Hexapoda</taxon>
        <taxon>Insecta</taxon>
        <taxon>Pterygota</taxon>
        <taxon>Neoptera</taxon>
        <taxon>Endopterygota</taxon>
        <taxon>Hymenoptera</taxon>
        <taxon>Apocrita</taxon>
        <taxon>Aculeata</taxon>
        <taxon>Vespoidea</taxon>
        <taxon>Vespidae</taxon>
        <taxon>Vespinae</taxon>
        <taxon>Vespula</taxon>
    </lineage>
</organism>
<sequence>MGNRREKIQTSDGKKNDDFWKLNEKYHAMSLHIINRVKRGKGLGSMLNLAGSKTYSIRLNGIIRGHRGGCRRTQELTSIPRQYFIEETRSTLHKGN</sequence>
<evidence type="ECO:0000313" key="2">
    <source>
        <dbReference type="Proteomes" id="UP000600918"/>
    </source>
</evidence>